<evidence type="ECO:0000313" key="9">
    <source>
        <dbReference type="Proteomes" id="UP000178457"/>
    </source>
</evidence>
<evidence type="ECO:0000259" key="7">
    <source>
        <dbReference type="PROSITE" id="PS50862"/>
    </source>
</evidence>
<dbReference type="NCBIfam" id="NF003211">
    <property type="entry name" value="PRK04173.1"/>
    <property type="match status" value="1"/>
</dbReference>
<keyword evidence="6" id="KW-0030">Aminoacyl-tRNA synthetase</keyword>
<dbReference type="InterPro" id="IPR045864">
    <property type="entry name" value="aa-tRNA-synth_II/BPL/LPL"/>
</dbReference>
<sequence>MINDLMDKIVALCKRRGFVYPGSEIYGGLAGTWDYGPAGALMKKNLKDLWWKEMVQLRDDVVGLDGAIMMNPRAWEASGHVEAFVDPLVECKICHQRFRADKLEEIEEHTKNHGGMMVDWTEPEQFNLLVKAYLGVIEGKQSEIYLRGEITNGVHVNFKNVMDSTRVKIPFGIAQIGKAFRNEITPGNFTFRSREFEQMEVQFYIKPVDEEGKKWFEYWKQNRMDWYLSLGMKKENLRFRDHEDKERAHYAKAATDIEYNAPWGWQEFMGIHHRGDWDLSRHEKFSGQNLKVRDIETNEEYFPWDIETSAGVDRSFLFLLIDSYRAEGGRVWLQLDPRLAPYKVAVFPLLGNKPELIDKAKKIFNDLKKDYMIAWDDRGNIGKRYASQDEIGTPYCITVDFDTLEDESVTVRDRDSAKQERVKIAELKQYIMERLR</sequence>
<reference evidence="8 9" key="1">
    <citation type="journal article" date="2016" name="Nat. Commun.">
        <title>Thousands of microbial genomes shed light on interconnected biogeochemical processes in an aquifer system.</title>
        <authorList>
            <person name="Anantharaman K."/>
            <person name="Brown C.T."/>
            <person name="Hug L.A."/>
            <person name="Sharon I."/>
            <person name="Castelle C.J."/>
            <person name="Probst A.J."/>
            <person name="Thomas B.C."/>
            <person name="Singh A."/>
            <person name="Wilkins M.J."/>
            <person name="Karaoz U."/>
            <person name="Brodie E.L."/>
            <person name="Williams K.H."/>
            <person name="Hubbard S.S."/>
            <person name="Banfield J.F."/>
        </authorList>
    </citation>
    <scope>NUCLEOTIDE SEQUENCE [LARGE SCALE GENOMIC DNA]</scope>
</reference>
<keyword evidence="3" id="KW-0547">Nucleotide-binding</keyword>
<dbReference type="Proteomes" id="UP000178457">
    <property type="component" value="Unassembled WGS sequence"/>
</dbReference>
<dbReference type="CDD" id="cd00858">
    <property type="entry name" value="GlyRS_anticodon"/>
    <property type="match status" value="1"/>
</dbReference>
<evidence type="ECO:0000256" key="1">
    <source>
        <dbReference type="ARBA" id="ARBA00022490"/>
    </source>
</evidence>
<protein>
    <submittedName>
        <fullName evidence="8">Glycine--tRNA ligase</fullName>
    </submittedName>
</protein>
<organism evidence="8 9">
    <name type="scientific">Candidatus Daviesbacteria bacterium RIFCSPHIGHO2_01_FULL_36_37</name>
    <dbReference type="NCBI Taxonomy" id="1797758"/>
    <lineage>
        <taxon>Bacteria</taxon>
        <taxon>Candidatus Daviesiibacteriota</taxon>
    </lineage>
</organism>
<keyword evidence="2 8" id="KW-0436">Ligase</keyword>
<evidence type="ECO:0000256" key="2">
    <source>
        <dbReference type="ARBA" id="ARBA00022598"/>
    </source>
</evidence>
<dbReference type="Gene3D" id="3.30.930.10">
    <property type="entry name" value="Bira Bifunctional Protein, Domain 2"/>
    <property type="match status" value="1"/>
</dbReference>
<comment type="caution">
    <text evidence="8">The sequence shown here is derived from an EMBL/GenBank/DDBJ whole genome shotgun (WGS) entry which is preliminary data.</text>
</comment>
<dbReference type="GO" id="GO:0070062">
    <property type="term" value="C:extracellular exosome"/>
    <property type="evidence" value="ECO:0007669"/>
    <property type="project" value="UniProtKB-ARBA"/>
</dbReference>
<dbReference type="Gene3D" id="3.40.50.800">
    <property type="entry name" value="Anticodon-binding domain"/>
    <property type="match status" value="1"/>
</dbReference>
<dbReference type="PANTHER" id="PTHR10745:SF8">
    <property type="entry name" value="DNA POLYMERASE SUBUNIT GAMMA-2, MITOCHONDRIAL"/>
    <property type="match status" value="1"/>
</dbReference>
<dbReference type="InterPro" id="IPR006195">
    <property type="entry name" value="aa-tRNA-synth_II"/>
</dbReference>
<dbReference type="GO" id="GO:0004820">
    <property type="term" value="F:glycine-tRNA ligase activity"/>
    <property type="evidence" value="ECO:0007669"/>
    <property type="project" value="UniProtKB-ARBA"/>
</dbReference>
<dbReference type="GO" id="GO:0005524">
    <property type="term" value="F:ATP binding"/>
    <property type="evidence" value="ECO:0007669"/>
    <property type="project" value="UniProtKB-KW"/>
</dbReference>
<dbReference type="InterPro" id="IPR004154">
    <property type="entry name" value="Anticodon-bd"/>
</dbReference>
<evidence type="ECO:0000256" key="5">
    <source>
        <dbReference type="ARBA" id="ARBA00022917"/>
    </source>
</evidence>
<accession>A0A1F5IMB0</accession>
<keyword evidence="4" id="KW-0067">ATP-binding</keyword>
<dbReference type="AlphaFoldDB" id="A0A1F5IMB0"/>
<keyword evidence="5" id="KW-0648">Protein biosynthesis</keyword>
<dbReference type="InterPro" id="IPR033731">
    <property type="entry name" value="GlyRS-like_core"/>
</dbReference>
<proteinExistence type="predicted"/>
<dbReference type="Pfam" id="PF03129">
    <property type="entry name" value="HGTP_anticodon"/>
    <property type="match status" value="1"/>
</dbReference>
<dbReference type="InterPro" id="IPR036621">
    <property type="entry name" value="Anticodon-bd_dom_sf"/>
</dbReference>
<evidence type="ECO:0000256" key="3">
    <source>
        <dbReference type="ARBA" id="ARBA00022741"/>
    </source>
</evidence>
<dbReference type="GO" id="GO:1990742">
    <property type="term" value="C:microvesicle"/>
    <property type="evidence" value="ECO:0007669"/>
    <property type="project" value="UniProtKB-ARBA"/>
</dbReference>
<dbReference type="CDD" id="cd00774">
    <property type="entry name" value="GlyRS-like_core"/>
    <property type="match status" value="1"/>
</dbReference>
<dbReference type="GO" id="GO:0006426">
    <property type="term" value="P:glycyl-tRNA aminoacylation"/>
    <property type="evidence" value="ECO:0007669"/>
    <property type="project" value="TreeGrafter"/>
</dbReference>
<dbReference type="GO" id="GO:0015966">
    <property type="term" value="P:diadenosine tetraphosphate biosynthetic process"/>
    <property type="evidence" value="ECO:0007669"/>
    <property type="project" value="UniProtKB-ARBA"/>
</dbReference>
<dbReference type="PRINTS" id="PR01043">
    <property type="entry name" value="TRNASYNTHGLY"/>
</dbReference>
<keyword evidence="1" id="KW-0963">Cytoplasm</keyword>
<evidence type="ECO:0000313" key="8">
    <source>
        <dbReference type="EMBL" id="OGE17485.1"/>
    </source>
</evidence>
<dbReference type="PANTHER" id="PTHR10745">
    <property type="entry name" value="GLYCYL-TRNA SYNTHETASE/DNA POLYMERASE SUBUNIT GAMMA-2"/>
    <property type="match status" value="1"/>
</dbReference>
<dbReference type="PROSITE" id="PS50862">
    <property type="entry name" value="AA_TRNA_LIGASE_II"/>
    <property type="match status" value="1"/>
</dbReference>
<dbReference type="FunFam" id="3.40.50.800:FF:000002">
    <property type="entry name" value="Glycine--tRNA ligase"/>
    <property type="match status" value="1"/>
</dbReference>
<dbReference type="EMBL" id="MFCL01000004">
    <property type="protein sequence ID" value="OGE17485.1"/>
    <property type="molecule type" value="Genomic_DNA"/>
</dbReference>
<dbReference type="GO" id="GO:0004081">
    <property type="term" value="F:bis(5'-nucleosyl)-tetraphosphatase (asymmetrical) activity"/>
    <property type="evidence" value="ECO:0007669"/>
    <property type="project" value="UniProtKB-ARBA"/>
</dbReference>
<evidence type="ECO:0000256" key="4">
    <source>
        <dbReference type="ARBA" id="ARBA00022840"/>
    </source>
</evidence>
<feature type="domain" description="Aminoacyl-transfer RNA synthetases class-II family profile" evidence="7">
    <location>
        <begin position="7"/>
        <end position="341"/>
    </location>
</feature>
<dbReference type="SUPFAM" id="SSF55681">
    <property type="entry name" value="Class II aaRS and biotin synthetases"/>
    <property type="match status" value="1"/>
</dbReference>
<name>A0A1F5IMB0_9BACT</name>
<dbReference type="InterPro" id="IPR027031">
    <property type="entry name" value="Gly-tRNA_synthase/POLG2"/>
</dbReference>
<gene>
    <name evidence="8" type="ORF">A2858_01085</name>
</gene>
<dbReference type="SUPFAM" id="SSF52954">
    <property type="entry name" value="Class II aaRS ABD-related"/>
    <property type="match status" value="1"/>
</dbReference>
<dbReference type="GO" id="GO:0005737">
    <property type="term" value="C:cytoplasm"/>
    <property type="evidence" value="ECO:0007669"/>
    <property type="project" value="TreeGrafter"/>
</dbReference>
<dbReference type="STRING" id="1797758.A2858_01085"/>
<evidence type="ECO:0000256" key="6">
    <source>
        <dbReference type="ARBA" id="ARBA00023146"/>
    </source>
</evidence>